<gene>
    <name evidence="3" type="ORF">VPK24_08960</name>
</gene>
<dbReference type="RefSeq" id="WP_393012312.1">
    <property type="nucleotide sequence ID" value="NZ_JAZAQF010000057.1"/>
</dbReference>
<dbReference type="Pfam" id="PF11947">
    <property type="entry name" value="DUF3464"/>
    <property type="match status" value="1"/>
</dbReference>
<dbReference type="InterPro" id="IPR021855">
    <property type="entry name" value="PAM68-like"/>
</dbReference>
<organism evidence="3 4">
    <name type="scientific">Limnothrix redekei LRLZ20PSL1</name>
    <dbReference type="NCBI Taxonomy" id="3112953"/>
    <lineage>
        <taxon>Bacteria</taxon>
        <taxon>Bacillati</taxon>
        <taxon>Cyanobacteriota</taxon>
        <taxon>Cyanophyceae</taxon>
        <taxon>Pseudanabaenales</taxon>
        <taxon>Pseudanabaenaceae</taxon>
        <taxon>Limnothrix</taxon>
    </lineage>
</organism>
<dbReference type="PANTHER" id="PTHR34575:SF1">
    <property type="entry name" value="PROTEIN PAM68, CHLOROPLASTIC"/>
    <property type="match status" value="1"/>
</dbReference>
<proteinExistence type="predicted"/>
<protein>
    <submittedName>
        <fullName evidence="3">PAM68 family protein</fullName>
    </submittedName>
</protein>
<accession>A0ABW7CA67</accession>
<keyword evidence="2" id="KW-0812">Transmembrane</keyword>
<sequence length="180" mass="19550">MSGEPPSPSPRDRLPFEPGKRRKAKAESEPTPATTPAPRKLNPLPPSTKAKPAKTTQPDSAPKRVYTRSEMAIPDSVSKRMAKRMVVFCGVPTVLSFASFIGAYFVNTQTEVHLPNVLVFSSSLGFLVLGVLGLSYGVLSSSWDETAPGSLWGIGEFRVNFGRMVEGWRAAQSARNKEKS</sequence>
<keyword evidence="2" id="KW-1133">Transmembrane helix</keyword>
<evidence type="ECO:0000313" key="3">
    <source>
        <dbReference type="EMBL" id="MFG3817763.1"/>
    </source>
</evidence>
<feature type="transmembrane region" description="Helical" evidence="2">
    <location>
        <begin position="118"/>
        <end position="139"/>
    </location>
</feature>
<name>A0ABW7CA67_9CYAN</name>
<dbReference type="Proteomes" id="UP001604335">
    <property type="component" value="Unassembled WGS sequence"/>
</dbReference>
<comment type="caution">
    <text evidence="3">The sequence shown here is derived from an EMBL/GenBank/DDBJ whole genome shotgun (WGS) entry which is preliminary data.</text>
</comment>
<feature type="region of interest" description="Disordered" evidence="1">
    <location>
        <begin position="1"/>
        <end position="64"/>
    </location>
</feature>
<evidence type="ECO:0000256" key="1">
    <source>
        <dbReference type="SAM" id="MobiDB-lite"/>
    </source>
</evidence>
<evidence type="ECO:0000256" key="2">
    <source>
        <dbReference type="SAM" id="Phobius"/>
    </source>
</evidence>
<keyword evidence="4" id="KW-1185">Reference proteome</keyword>
<reference evidence="4" key="1">
    <citation type="journal article" date="2024" name="Algal Res.">
        <title>Biochemical, toxicological and genomic investigation of a high-biomass producing Limnothrix strain isolated from Italian shallow drinking water reservoir.</title>
        <authorList>
            <person name="Simonazzi M."/>
            <person name="Shishido T.K."/>
            <person name="Delbaje E."/>
            <person name="Wahlsten M."/>
            <person name="Fewer D.P."/>
            <person name="Sivonen K."/>
            <person name="Pezzolesi L."/>
            <person name="Pistocchi R."/>
        </authorList>
    </citation>
    <scope>NUCLEOTIDE SEQUENCE [LARGE SCALE GENOMIC DNA]</scope>
    <source>
        <strain evidence="4">LRLZ20PSL1</strain>
    </source>
</reference>
<dbReference type="EMBL" id="JAZAQF010000057">
    <property type="protein sequence ID" value="MFG3817763.1"/>
    <property type="molecule type" value="Genomic_DNA"/>
</dbReference>
<evidence type="ECO:0000313" key="4">
    <source>
        <dbReference type="Proteomes" id="UP001604335"/>
    </source>
</evidence>
<feature type="transmembrane region" description="Helical" evidence="2">
    <location>
        <begin position="85"/>
        <end position="106"/>
    </location>
</feature>
<feature type="compositionally biased region" description="Basic and acidic residues" evidence="1">
    <location>
        <begin position="10"/>
        <end position="19"/>
    </location>
</feature>
<dbReference type="PANTHER" id="PTHR34575">
    <property type="entry name" value="PROTEIN PAM68, CHLOROPLASTIC"/>
    <property type="match status" value="1"/>
</dbReference>
<keyword evidence="2" id="KW-0472">Membrane</keyword>